<accession>A0A0H2S2A8</accession>
<protein>
    <submittedName>
        <fullName evidence="1">Uncharacterized protein</fullName>
    </submittedName>
</protein>
<dbReference type="InParanoid" id="A0A0H2S2A8"/>
<reference evidence="1 2" key="1">
    <citation type="submission" date="2015-04" db="EMBL/GenBank/DDBJ databases">
        <title>Complete genome sequence of Schizopora paradoxa KUC8140, a cosmopolitan wood degrader in East Asia.</title>
        <authorList>
            <consortium name="DOE Joint Genome Institute"/>
            <person name="Min B."/>
            <person name="Park H."/>
            <person name="Jang Y."/>
            <person name="Kim J.-J."/>
            <person name="Kim K.H."/>
            <person name="Pangilinan J."/>
            <person name="Lipzen A."/>
            <person name="Riley R."/>
            <person name="Grigoriev I.V."/>
            <person name="Spatafora J.W."/>
            <person name="Choi I.-G."/>
        </authorList>
    </citation>
    <scope>NUCLEOTIDE SEQUENCE [LARGE SCALE GENOMIC DNA]</scope>
    <source>
        <strain evidence="1 2">KUC8140</strain>
    </source>
</reference>
<dbReference type="AlphaFoldDB" id="A0A0H2S2A8"/>
<sequence>MSSSRRSHRVQQTRKFTPATLTEMNLTPQSRNDPLIMLQRYKMSPKISSRVSWKICGVTDDDTFMNVPGSVCRYAAIAISLLQVTAFQHSPLEDSIVVNVLNGGTHLSFELKADSVLATYFFARPILPPHILDSSSRANLFHIRPQCLGLSTRSHTLVSPFWFG</sequence>
<keyword evidence="2" id="KW-1185">Reference proteome</keyword>
<evidence type="ECO:0000313" key="2">
    <source>
        <dbReference type="Proteomes" id="UP000053477"/>
    </source>
</evidence>
<organism evidence="1 2">
    <name type="scientific">Schizopora paradoxa</name>
    <dbReference type="NCBI Taxonomy" id="27342"/>
    <lineage>
        <taxon>Eukaryota</taxon>
        <taxon>Fungi</taxon>
        <taxon>Dikarya</taxon>
        <taxon>Basidiomycota</taxon>
        <taxon>Agaricomycotina</taxon>
        <taxon>Agaricomycetes</taxon>
        <taxon>Hymenochaetales</taxon>
        <taxon>Schizoporaceae</taxon>
        <taxon>Schizopora</taxon>
    </lineage>
</organism>
<dbReference type="Proteomes" id="UP000053477">
    <property type="component" value="Unassembled WGS sequence"/>
</dbReference>
<proteinExistence type="predicted"/>
<name>A0A0H2S2A8_9AGAM</name>
<evidence type="ECO:0000313" key="1">
    <source>
        <dbReference type="EMBL" id="KLO18169.1"/>
    </source>
</evidence>
<dbReference type="EMBL" id="KQ085897">
    <property type="protein sequence ID" value="KLO18169.1"/>
    <property type="molecule type" value="Genomic_DNA"/>
</dbReference>
<gene>
    <name evidence="1" type="ORF">SCHPADRAFT_132135</name>
</gene>